<feature type="transmembrane region" description="Helical" evidence="6">
    <location>
        <begin position="166"/>
        <end position="185"/>
    </location>
</feature>
<dbReference type="KEGG" id="amij:EQM06_08445"/>
<feature type="transmembrane region" description="Helical" evidence="6">
    <location>
        <begin position="191"/>
        <end position="216"/>
    </location>
</feature>
<proteinExistence type="predicted"/>
<feature type="transmembrane region" description="Helical" evidence="6">
    <location>
        <begin position="330"/>
        <end position="348"/>
    </location>
</feature>
<organism evidence="7 8">
    <name type="scientific">Aminipila luticellarii</name>
    <dbReference type="NCBI Taxonomy" id="2507160"/>
    <lineage>
        <taxon>Bacteria</taxon>
        <taxon>Bacillati</taxon>
        <taxon>Bacillota</taxon>
        <taxon>Clostridia</taxon>
        <taxon>Peptostreptococcales</taxon>
        <taxon>Anaerovoracaceae</taxon>
        <taxon>Aminipila</taxon>
    </lineage>
</organism>
<evidence type="ECO:0000313" key="7">
    <source>
        <dbReference type="EMBL" id="QAT43248.1"/>
    </source>
</evidence>
<dbReference type="InterPro" id="IPR051679">
    <property type="entry name" value="DASS-Related_Transporters"/>
</dbReference>
<comment type="subcellular location">
    <subcellularLocation>
        <location evidence="1">Cell membrane</location>
        <topology evidence="1">Multi-pass membrane protein</topology>
    </subcellularLocation>
</comment>
<evidence type="ECO:0000256" key="4">
    <source>
        <dbReference type="ARBA" id="ARBA00022989"/>
    </source>
</evidence>
<dbReference type="PANTHER" id="PTHR43652">
    <property type="entry name" value="BASIC AMINO ACID ANTIPORTER YFCC-RELATED"/>
    <property type="match status" value="1"/>
</dbReference>
<dbReference type="Proteomes" id="UP000287601">
    <property type="component" value="Chromosome"/>
</dbReference>
<feature type="transmembrane region" description="Helical" evidence="6">
    <location>
        <begin position="403"/>
        <end position="422"/>
    </location>
</feature>
<evidence type="ECO:0000313" key="8">
    <source>
        <dbReference type="Proteomes" id="UP000287601"/>
    </source>
</evidence>
<keyword evidence="4 6" id="KW-1133">Transmembrane helix</keyword>
<dbReference type="InterPro" id="IPR018385">
    <property type="entry name" value="C4_dicarb_anaerob_car-like"/>
</dbReference>
<keyword evidence="3 6" id="KW-0812">Transmembrane</keyword>
<feature type="transmembrane region" description="Helical" evidence="6">
    <location>
        <begin position="452"/>
        <end position="477"/>
    </location>
</feature>
<feature type="transmembrane region" description="Helical" evidence="6">
    <location>
        <begin position="307"/>
        <end position="324"/>
    </location>
</feature>
<dbReference type="EMBL" id="CP035281">
    <property type="protein sequence ID" value="QAT43248.1"/>
    <property type="molecule type" value="Genomic_DNA"/>
</dbReference>
<evidence type="ECO:0000256" key="6">
    <source>
        <dbReference type="SAM" id="Phobius"/>
    </source>
</evidence>
<dbReference type="AlphaFoldDB" id="A0A410PWD2"/>
<accession>A0A410PWD2</accession>
<dbReference type="Pfam" id="PF03606">
    <property type="entry name" value="DcuC"/>
    <property type="match status" value="1"/>
</dbReference>
<protein>
    <submittedName>
        <fullName evidence="7">YfcC family protein</fullName>
    </submittedName>
</protein>
<feature type="transmembrane region" description="Helical" evidence="6">
    <location>
        <begin position="247"/>
        <end position="266"/>
    </location>
</feature>
<evidence type="ECO:0000256" key="2">
    <source>
        <dbReference type="ARBA" id="ARBA00022475"/>
    </source>
</evidence>
<sequence length="511" mass="55158">MEEKNVTEQGTPAKKKRQFPSAFTVLFIILIIAAIGTNFMPTGSYSKLLYNADSNKFDITAPDGSVTSMDANQKSLDELDIKAKLDLFLDGSLYKPIGIPGSYEAIDPNPQGFTDCVLALVNGVYETIDISLFIFVLGGMLAYLNKSGAFAAGMGALSRVTKGKEYILIVLITILIALGGTTFGMCEETVALYAVVIPIFVIAGYDALVGIAAVYLGSSIGTMCSTVNPFSVVIASNAAGINFMEGFGIRITALVVGTFICILYVIKYGSMVRKNPEKSLILESKAYIDEKYCSEAEVPELTLRFKVILIQFFLTFVIMVYGVVKLGWWFGEMTGLFLVSAIIMGIILRMSETEMVSEFLAGAGDMIGVALICGVARSINVILENGLVSDALLNTMSGWVNGMSPYVFAIVMYFIYIILGFFINSSSGLAVLSIPIMAPLADAVGLPREVVITAYMFGQGTMGFITPTGLVLVVLQLVHVNYDKYIKFILPLMGILAIFSITFLCAEVAMV</sequence>
<evidence type="ECO:0000256" key="3">
    <source>
        <dbReference type="ARBA" id="ARBA00022692"/>
    </source>
</evidence>
<feature type="transmembrane region" description="Helical" evidence="6">
    <location>
        <begin position="21"/>
        <end position="40"/>
    </location>
</feature>
<evidence type="ECO:0000256" key="1">
    <source>
        <dbReference type="ARBA" id="ARBA00004651"/>
    </source>
</evidence>
<dbReference type="RefSeq" id="WP_128745894.1">
    <property type="nucleotide sequence ID" value="NZ_CP035281.1"/>
</dbReference>
<feature type="transmembrane region" description="Helical" evidence="6">
    <location>
        <begin position="128"/>
        <end position="145"/>
    </location>
</feature>
<feature type="transmembrane region" description="Helical" evidence="6">
    <location>
        <begin position="489"/>
        <end position="510"/>
    </location>
</feature>
<dbReference type="PANTHER" id="PTHR43652:SF6">
    <property type="entry name" value="ARGININE REPRESSOR"/>
    <property type="match status" value="1"/>
</dbReference>
<reference evidence="7 8" key="1">
    <citation type="submission" date="2019-01" db="EMBL/GenBank/DDBJ databases">
        <title>Draft genomes of a novel of Aminipila strains.</title>
        <authorList>
            <person name="Ma S."/>
        </authorList>
    </citation>
    <scope>NUCLEOTIDE SEQUENCE [LARGE SCALE GENOMIC DNA]</scope>
    <source>
        <strain evidence="8">JN-39</strain>
    </source>
</reference>
<keyword evidence="8" id="KW-1185">Reference proteome</keyword>
<dbReference type="GO" id="GO:0005886">
    <property type="term" value="C:plasma membrane"/>
    <property type="evidence" value="ECO:0007669"/>
    <property type="project" value="UniProtKB-SubCell"/>
</dbReference>
<gene>
    <name evidence="7" type="ORF">EQM06_08445</name>
</gene>
<dbReference type="OrthoDB" id="255482at2"/>
<keyword evidence="2" id="KW-1003">Cell membrane</keyword>
<name>A0A410PWD2_9FIRM</name>
<evidence type="ECO:0000256" key="5">
    <source>
        <dbReference type="ARBA" id="ARBA00023136"/>
    </source>
</evidence>
<feature type="transmembrane region" description="Helical" evidence="6">
    <location>
        <begin position="360"/>
        <end position="383"/>
    </location>
</feature>
<keyword evidence="5 6" id="KW-0472">Membrane</keyword>